<dbReference type="Gene3D" id="1.25.40.280">
    <property type="entry name" value="alix/aip1 like domains"/>
    <property type="match status" value="1"/>
</dbReference>
<dbReference type="EMBL" id="FO082048">
    <property type="protein sequence ID" value="CCE84571.1"/>
    <property type="molecule type" value="Genomic_DNA"/>
</dbReference>
<evidence type="ECO:0000313" key="3">
    <source>
        <dbReference type="EMBL" id="CCE83540.1"/>
    </source>
</evidence>
<dbReference type="InterPro" id="IPR038499">
    <property type="entry name" value="BRO1_sf"/>
</dbReference>
<comment type="similarity">
    <text evidence="1">Belongs to the palA/RIM20 family.</text>
</comment>
<dbReference type="Pfam" id="PF03097">
    <property type="entry name" value="BRO1"/>
    <property type="match status" value="1"/>
</dbReference>
<protein>
    <submittedName>
        <fullName evidence="3">Piso0_004118 protein</fullName>
    </submittedName>
</protein>
<evidence type="ECO:0000313" key="5">
    <source>
        <dbReference type="Proteomes" id="UP000005222"/>
    </source>
</evidence>
<feature type="domain" description="BRO1" evidence="2">
    <location>
        <begin position="4"/>
        <end position="399"/>
    </location>
</feature>
<dbReference type="Proteomes" id="UP000005222">
    <property type="component" value="Chromosome L"/>
</dbReference>
<reference evidence="5" key="2">
    <citation type="journal article" date="2012" name="G3 (Bethesda)">
        <title>Pichia sorbitophila, an interspecies yeast hybrid reveals early steps of genome resolution following polyploidization.</title>
        <authorList>
            <person name="Leh Louis V."/>
            <person name="Despons L."/>
            <person name="Friedrich A."/>
            <person name="Martin T."/>
            <person name="Durrens P."/>
            <person name="Casaregola S."/>
            <person name="Neuveglise C."/>
            <person name="Fairhead C."/>
            <person name="Marck C."/>
            <person name="Cruz J.A."/>
            <person name="Straub M.L."/>
            <person name="Kugler V."/>
            <person name="Sacerdot C."/>
            <person name="Uzunov Z."/>
            <person name="Thierry A."/>
            <person name="Weiss S."/>
            <person name="Bleykasten C."/>
            <person name="De Montigny J."/>
            <person name="Jacques N."/>
            <person name="Jung P."/>
            <person name="Lemaire M."/>
            <person name="Mallet S."/>
            <person name="Morel G."/>
            <person name="Richard G.F."/>
            <person name="Sarkar A."/>
            <person name="Savel G."/>
            <person name="Schacherer J."/>
            <person name="Seret M.L."/>
            <person name="Talla E."/>
            <person name="Samson G."/>
            <person name="Jubin C."/>
            <person name="Poulain J."/>
            <person name="Vacherie B."/>
            <person name="Barbe V."/>
            <person name="Pelletier E."/>
            <person name="Sherman D.J."/>
            <person name="Westhof E."/>
            <person name="Weissenbach J."/>
            <person name="Baret P.V."/>
            <person name="Wincker P."/>
            <person name="Gaillardin C."/>
            <person name="Dujon B."/>
            <person name="Souciet J.L."/>
        </authorList>
    </citation>
    <scope>NUCLEOTIDE SEQUENCE [LARGE SCALE GENOMIC DNA]</scope>
    <source>
        <strain evidence="5">ATCC MYA-4447 / BCRC 22081 / CBS 7064 / NBRC 10061 / NRRL Y-12695</strain>
    </source>
</reference>
<dbReference type="Gene3D" id="1.20.140.50">
    <property type="entry name" value="alix/aip1 like domains"/>
    <property type="match status" value="1"/>
</dbReference>
<dbReference type="PROSITE" id="PS51180">
    <property type="entry name" value="BRO1"/>
    <property type="match status" value="1"/>
</dbReference>
<evidence type="ECO:0000256" key="1">
    <source>
        <dbReference type="ARBA" id="ARBA00038154"/>
    </source>
</evidence>
<evidence type="ECO:0000313" key="4">
    <source>
        <dbReference type="EMBL" id="CCE84571.1"/>
    </source>
</evidence>
<dbReference type="FunCoup" id="G8YAF7">
    <property type="interactions" value="1944"/>
</dbReference>
<dbReference type="OrthoDB" id="64867at2759"/>
<name>G8YAF7_PICSO</name>
<dbReference type="Proteomes" id="UP000005222">
    <property type="component" value="Chromosome K"/>
</dbReference>
<dbReference type="eggNOG" id="KOG2220">
    <property type="taxonomic scope" value="Eukaryota"/>
</dbReference>
<keyword evidence="5" id="KW-1185">Reference proteome</keyword>
<accession>G8YAF7</accession>
<organism evidence="3 5">
    <name type="scientific">Pichia sorbitophila (strain ATCC MYA-4447 / BCRC 22081 / CBS 7064 / NBRC 10061 / NRRL Y-12695)</name>
    <name type="common">Hybrid yeast</name>
    <dbReference type="NCBI Taxonomy" id="559304"/>
    <lineage>
        <taxon>Eukaryota</taxon>
        <taxon>Fungi</taxon>
        <taxon>Dikarya</taxon>
        <taxon>Ascomycota</taxon>
        <taxon>Saccharomycotina</taxon>
        <taxon>Pichiomycetes</taxon>
        <taxon>Debaryomycetaceae</taxon>
        <taxon>Millerozyma</taxon>
    </lineage>
</organism>
<dbReference type="GO" id="GO:0005768">
    <property type="term" value="C:endosome"/>
    <property type="evidence" value="ECO:0007669"/>
    <property type="project" value="TreeGrafter"/>
</dbReference>
<dbReference type="InParanoid" id="G8YAF7"/>
<reference evidence="3" key="1">
    <citation type="submission" date="2011-10" db="EMBL/GenBank/DDBJ databases">
        <authorList>
            <person name="Genoscope - CEA"/>
        </authorList>
    </citation>
    <scope>NUCLEOTIDE SEQUENCE</scope>
</reference>
<dbReference type="STRING" id="559304.G8YAF7"/>
<dbReference type="AlphaFoldDB" id="G8YAF7"/>
<proteinExistence type="inferred from homology"/>
<dbReference type="EMBL" id="FO082049">
    <property type="protein sequence ID" value="CCE83540.1"/>
    <property type="molecule type" value="Genomic_DNA"/>
</dbReference>
<dbReference type="CDD" id="cd09241">
    <property type="entry name" value="BRO1_ScRim20-like"/>
    <property type="match status" value="1"/>
</dbReference>
<dbReference type="InterPro" id="IPR025304">
    <property type="entry name" value="ALIX_V_dom"/>
</dbReference>
<dbReference type="PANTHER" id="PTHR23030">
    <property type="entry name" value="PCD6 INTERACTING PROTEIN-RELATED"/>
    <property type="match status" value="1"/>
</dbReference>
<sequence length="717" mass="82312">MANNLLYIPFRLSTAIDIAKYLRDVISEDFFQSPDIFRDDLEFVKSARDAVITLKDEESTPSSEQSCKLYYEIVNDLIRKFPDTSIEFTWYNTLAYGRDSPKSFRSLKVESFNVLYQLGSYYSQAALQESMYTDNGLKESCTLLQQSAGCFEHLGHLISNFRSSDPDIASIMLPDELSEDTLKFLSSLMLAQAQERLWQKSLVAVSTKDSLISKLANATADMYQACIVLGKQSPYIKLEWINHSTVKFNHFKAAAYYRLSNIYLEKFSYGEQIAALRIASKYITSAFKHKRYVASFVIEDLKGLSEVVESTLRSSEKENDFIYLKPIPTEDSIPSIKDIPHITSKSIKEFLVTATPKKVLFNGLIPHVVIEVSQAFKERQKDFLNEKFIKPIEKMNQRIYRFLNERQLPSIIDSVHKPEEIPTSILKHSSEIISHGGLSFFDNSLTELRSLSEQVNSMIKTCKRQLGDEAIDDGLQSDPNIPDTEDFEESSGRIRYKIEMLEKYLKEAQYGDAFILEQYGNIKSYLEVYCGGQSELMKFLPPADFVEMDQASGEVGLKLRESVNEITAIEIDRNNLLRNVEAKSIQDSILSRVVSYYKNTISDDSDKLKENDFEKVYVDHLSLYSKDLKSLDDLEKQQIQLEVKIDQLCQRFVAMFHTSNTRVKRRQSCLQSLESIYLNYLDLISSLNEGMGFYSKLIQRATEVLQICESYSQSRKV</sequence>
<evidence type="ECO:0000259" key="2">
    <source>
        <dbReference type="PROSITE" id="PS51180"/>
    </source>
</evidence>
<gene>
    <name evidence="3" type="primary">Piso0_004118</name>
    <name evidence="3" type="ORF">GNLVRS01_PISO0K09844g</name>
    <name evidence="4" type="ORF">GNLVRS01_PISO0L09845g</name>
</gene>
<dbReference type="Gene3D" id="1.20.120.560">
    <property type="entry name" value="alix/aip1 in complex with the ypdl late domain"/>
    <property type="match status" value="1"/>
</dbReference>
<dbReference type="PANTHER" id="PTHR23030:SF39">
    <property type="entry name" value="PROGRAMMED CELL DEATH 6-INTERACTING PROTEIN"/>
    <property type="match status" value="1"/>
</dbReference>
<dbReference type="SMART" id="SM01041">
    <property type="entry name" value="BRO1"/>
    <property type="match status" value="1"/>
</dbReference>
<dbReference type="InterPro" id="IPR004328">
    <property type="entry name" value="BRO1_dom"/>
</dbReference>
<dbReference type="Pfam" id="PF13949">
    <property type="entry name" value="ALIX_LYPXL_bnd"/>
    <property type="match status" value="1"/>
</dbReference>
<dbReference type="HOGENOM" id="CLU_007181_2_1_1"/>